<dbReference type="InterPro" id="IPR025558">
    <property type="entry name" value="DUF4283"/>
</dbReference>
<dbReference type="EMBL" id="QGNW01000083">
    <property type="protein sequence ID" value="RVX00121.1"/>
    <property type="molecule type" value="Genomic_DNA"/>
</dbReference>
<gene>
    <name evidence="2" type="ORF">CK203_026740</name>
</gene>
<protein>
    <recommendedName>
        <fullName evidence="1">DUF4283 domain-containing protein</fullName>
    </recommendedName>
</protein>
<dbReference type="Proteomes" id="UP000288805">
    <property type="component" value="Unassembled WGS sequence"/>
</dbReference>
<organism evidence="2 3">
    <name type="scientific">Vitis vinifera</name>
    <name type="common">Grape</name>
    <dbReference type="NCBI Taxonomy" id="29760"/>
    <lineage>
        <taxon>Eukaryota</taxon>
        <taxon>Viridiplantae</taxon>
        <taxon>Streptophyta</taxon>
        <taxon>Embryophyta</taxon>
        <taxon>Tracheophyta</taxon>
        <taxon>Spermatophyta</taxon>
        <taxon>Magnoliopsida</taxon>
        <taxon>eudicotyledons</taxon>
        <taxon>Gunneridae</taxon>
        <taxon>Pentapetalae</taxon>
        <taxon>rosids</taxon>
        <taxon>Vitales</taxon>
        <taxon>Vitaceae</taxon>
        <taxon>Viteae</taxon>
        <taxon>Vitis</taxon>
    </lineage>
</organism>
<sequence length="185" mass="20372">MQIFIVERKRGVSSWIKLGPASLGPLLEGLVFCTKDMRTEHWEKLWQENGRTFSLVRGENKGGCFLRLGVVNQEKKRFSIFVPKGRGAKGGWALLLEALQGVEVASKSNGEAVVRVKVDNRVLSQNLKKLAHCLGNLGLAKLESGKALLEFEVMAEAEKALKGGEVSVGGFLMRLEKWSQMTGCV</sequence>
<evidence type="ECO:0000313" key="2">
    <source>
        <dbReference type="EMBL" id="RVX00121.1"/>
    </source>
</evidence>
<feature type="domain" description="DUF4283" evidence="1">
    <location>
        <begin position="127"/>
        <end position="184"/>
    </location>
</feature>
<proteinExistence type="predicted"/>
<dbReference type="Pfam" id="PF14111">
    <property type="entry name" value="DUF4283"/>
    <property type="match status" value="1"/>
</dbReference>
<comment type="caution">
    <text evidence="2">The sequence shown here is derived from an EMBL/GenBank/DDBJ whole genome shotgun (WGS) entry which is preliminary data.</text>
</comment>
<accession>A0A438ITQ6</accession>
<evidence type="ECO:0000313" key="3">
    <source>
        <dbReference type="Proteomes" id="UP000288805"/>
    </source>
</evidence>
<evidence type="ECO:0000259" key="1">
    <source>
        <dbReference type="Pfam" id="PF14111"/>
    </source>
</evidence>
<name>A0A438ITQ6_VITVI</name>
<dbReference type="AlphaFoldDB" id="A0A438ITQ6"/>
<reference evidence="2 3" key="1">
    <citation type="journal article" date="2018" name="PLoS Genet.">
        <title>Population sequencing reveals clonal diversity and ancestral inbreeding in the grapevine cultivar Chardonnay.</title>
        <authorList>
            <person name="Roach M.J."/>
            <person name="Johnson D.L."/>
            <person name="Bohlmann J."/>
            <person name="van Vuuren H.J."/>
            <person name="Jones S.J."/>
            <person name="Pretorius I.S."/>
            <person name="Schmidt S.A."/>
            <person name="Borneman A.R."/>
        </authorList>
    </citation>
    <scope>NUCLEOTIDE SEQUENCE [LARGE SCALE GENOMIC DNA]</scope>
    <source>
        <strain evidence="3">cv. Chardonnay</strain>
        <tissue evidence="2">Leaf</tissue>
    </source>
</reference>